<dbReference type="AlphaFoldDB" id="A0AAD4IF89"/>
<gene>
    <name evidence="3" type="ORF">G6011_03465</name>
</gene>
<evidence type="ECO:0000313" key="3">
    <source>
        <dbReference type="EMBL" id="KAG9193430.1"/>
    </source>
</evidence>
<reference evidence="3" key="1">
    <citation type="submission" date="2021-07" db="EMBL/GenBank/DDBJ databases">
        <title>Genome Resource of American Ginseng Black Spot Pathogen Alternaria panax.</title>
        <authorList>
            <person name="Qiu C."/>
            <person name="Wang W."/>
            <person name="Liu Z."/>
        </authorList>
    </citation>
    <scope>NUCLEOTIDE SEQUENCE</scope>
    <source>
        <strain evidence="3">BNCC115425</strain>
    </source>
</reference>
<name>A0AAD4IF89_9PLEO</name>
<keyword evidence="1" id="KW-0175">Coiled coil</keyword>
<feature type="compositionally biased region" description="Polar residues" evidence="2">
    <location>
        <begin position="42"/>
        <end position="54"/>
    </location>
</feature>
<feature type="coiled-coil region" evidence="1">
    <location>
        <begin position="82"/>
        <end position="116"/>
    </location>
</feature>
<keyword evidence="4" id="KW-1185">Reference proteome</keyword>
<accession>A0AAD4IF89</accession>
<feature type="region of interest" description="Disordered" evidence="2">
    <location>
        <begin position="15"/>
        <end position="54"/>
    </location>
</feature>
<evidence type="ECO:0000256" key="1">
    <source>
        <dbReference type="SAM" id="Coils"/>
    </source>
</evidence>
<dbReference type="EMBL" id="JAANER010000002">
    <property type="protein sequence ID" value="KAG9193430.1"/>
    <property type="molecule type" value="Genomic_DNA"/>
</dbReference>
<evidence type="ECO:0000313" key="4">
    <source>
        <dbReference type="Proteomes" id="UP001199106"/>
    </source>
</evidence>
<sequence length="169" mass="18993">MSRALIQAEQSAKDGILEPLLKSRNTALRPEENPNGRLPVLTMSSTSPDDDSFSCSTLCTPASSLQVAPTSTPAPLTPDAEFRIIEAELANCERTREALARREAALRERKAEIIRETKMRLDKEVRELVVGDRDEEMNESLCMRNVQRRVETRLEKAHVNTDEAMEEKA</sequence>
<organism evidence="3 4">
    <name type="scientific">Alternaria panax</name>
    <dbReference type="NCBI Taxonomy" id="48097"/>
    <lineage>
        <taxon>Eukaryota</taxon>
        <taxon>Fungi</taxon>
        <taxon>Dikarya</taxon>
        <taxon>Ascomycota</taxon>
        <taxon>Pezizomycotina</taxon>
        <taxon>Dothideomycetes</taxon>
        <taxon>Pleosporomycetidae</taxon>
        <taxon>Pleosporales</taxon>
        <taxon>Pleosporineae</taxon>
        <taxon>Pleosporaceae</taxon>
        <taxon>Alternaria</taxon>
        <taxon>Alternaria sect. Panax</taxon>
    </lineage>
</organism>
<proteinExistence type="predicted"/>
<dbReference type="Proteomes" id="UP001199106">
    <property type="component" value="Unassembled WGS sequence"/>
</dbReference>
<comment type="caution">
    <text evidence="3">The sequence shown here is derived from an EMBL/GenBank/DDBJ whole genome shotgun (WGS) entry which is preliminary data.</text>
</comment>
<evidence type="ECO:0000256" key="2">
    <source>
        <dbReference type="SAM" id="MobiDB-lite"/>
    </source>
</evidence>
<protein>
    <submittedName>
        <fullName evidence="3">Uncharacterized protein</fullName>
    </submittedName>
</protein>